<dbReference type="PROSITE" id="PS51257">
    <property type="entry name" value="PROKAR_LIPOPROTEIN"/>
    <property type="match status" value="1"/>
</dbReference>
<reference evidence="2" key="1">
    <citation type="journal article" date="2019" name="Int. J. Syst. Evol. Microbiol.">
        <title>The Global Catalogue of Microorganisms (GCM) 10K type strain sequencing project: providing services to taxonomists for standard genome sequencing and annotation.</title>
        <authorList>
            <consortium name="The Broad Institute Genomics Platform"/>
            <consortium name="The Broad Institute Genome Sequencing Center for Infectious Disease"/>
            <person name="Wu L."/>
            <person name="Ma J."/>
        </authorList>
    </citation>
    <scope>NUCLEOTIDE SEQUENCE [LARGE SCALE GENOMIC DNA]</scope>
    <source>
        <strain evidence="2">JCM 18326</strain>
    </source>
</reference>
<proteinExistence type="predicted"/>
<evidence type="ECO:0000313" key="2">
    <source>
        <dbReference type="Proteomes" id="UP001500298"/>
    </source>
</evidence>
<comment type="caution">
    <text evidence="1">The sequence shown here is derived from an EMBL/GenBank/DDBJ whole genome shotgun (WGS) entry which is preliminary data.</text>
</comment>
<dbReference type="RefSeq" id="WP_345374391.1">
    <property type="nucleotide sequence ID" value="NZ_BAABJX010000059.1"/>
</dbReference>
<evidence type="ECO:0000313" key="1">
    <source>
        <dbReference type="EMBL" id="GAA4848250.1"/>
    </source>
</evidence>
<organism evidence="1 2">
    <name type="scientific">Algivirga pacifica</name>
    <dbReference type="NCBI Taxonomy" id="1162670"/>
    <lineage>
        <taxon>Bacteria</taxon>
        <taxon>Pseudomonadati</taxon>
        <taxon>Bacteroidota</taxon>
        <taxon>Cytophagia</taxon>
        <taxon>Cytophagales</taxon>
        <taxon>Flammeovirgaceae</taxon>
        <taxon>Algivirga</taxon>
    </lineage>
</organism>
<name>A0ABP9DNF5_9BACT</name>
<gene>
    <name evidence="1" type="ORF">GCM10023331_36160</name>
</gene>
<sequence>MMKVLTNRYSTRTKYRATLLFLLGSILFSCNPEKEKPIDLERIPSFRTTEDSRLFFKNVRGLYYDLQEEKDKPLQYRIEDRIQSDTTPQLHLCIVNDPNTSRAFVLLEPNTFFEEESFPIQVYSAEGTLQDTLIYKKGNVLQQFELSAEFYNGILKNDSLVVQKDGKSWPLLTKEEEREAFRITMVDFLRLINYWNKKPQKSPYGPSM</sequence>
<accession>A0ABP9DNF5</accession>
<protein>
    <recommendedName>
        <fullName evidence="3">Lipoprotein</fullName>
    </recommendedName>
</protein>
<dbReference type="EMBL" id="BAABJX010000059">
    <property type="protein sequence ID" value="GAA4848250.1"/>
    <property type="molecule type" value="Genomic_DNA"/>
</dbReference>
<evidence type="ECO:0008006" key="3">
    <source>
        <dbReference type="Google" id="ProtNLM"/>
    </source>
</evidence>
<keyword evidence="2" id="KW-1185">Reference proteome</keyword>
<dbReference type="Proteomes" id="UP001500298">
    <property type="component" value="Unassembled WGS sequence"/>
</dbReference>